<keyword evidence="2" id="KW-1003">Cell membrane</keyword>
<gene>
    <name evidence="10" type="ORF">KOY49_00235</name>
</gene>
<dbReference type="RefSeq" id="WP_232736243.1">
    <property type="nucleotide sequence ID" value="NZ_CP076459.1"/>
</dbReference>
<keyword evidence="11" id="KW-1185">Reference proteome</keyword>
<evidence type="ECO:0000256" key="3">
    <source>
        <dbReference type="ARBA" id="ARBA00022692"/>
    </source>
</evidence>
<feature type="domain" description="ABC3 transporter permease C-terminal" evidence="8">
    <location>
        <begin position="284"/>
        <end position="397"/>
    </location>
</feature>
<evidence type="ECO:0000256" key="7">
    <source>
        <dbReference type="SAM" id="Phobius"/>
    </source>
</evidence>
<feature type="transmembrane region" description="Helical" evidence="7">
    <location>
        <begin position="277"/>
        <end position="306"/>
    </location>
</feature>
<feature type="transmembrane region" description="Helical" evidence="7">
    <location>
        <begin position="333"/>
        <end position="359"/>
    </location>
</feature>
<dbReference type="EMBL" id="CP076459">
    <property type="protein sequence ID" value="QWQ31462.1"/>
    <property type="molecule type" value="Genomic_DNA"/>
</dbReference>
<evidence type="ECO:0000259" key="9">
    <source>
        <dbReference type="Pfam" id="PF12704"/>
    </source>
</evidence>
<name>A0A8F1M9U6_9BACT</name>
<evidence type="ECO:0000313" key="11">
    <source>
        <dbReference type="Proteomes" id="UP000677117"/>
    </source>
</evidence>
<evidence type="ECO:0000256" key="6">
    <source>
        <dbReference type="ARBA" id="ARBA00038076"/>
    </source>
</evidence>
<reference evidence="10" key="1">
    <citation type="submission" date="2021-06" db="EMBL/GenBank/DDBJ databases">
        <title>An adapted protocol for Saccharibacteria cultivation: two new species join this phylum of Candidate Phyla Radiations.</title>
        <authorList>
            <person name="Ibrahim A."/>
            <person name="Maatouk M."/>
            <person name="Raoult D."/>
            <person name="Bittar F."/>
        </authorList>
    </citation>
    <scope>NUCLEOTIDE SEQUENCE</scope>
    <source>
        <strain evidence="10">IHU2</strain>
    </source>
</reference>
<accession>A0A8F1M9U6</accession>
<protein>
    <submittedName>
        <fullName evidence="10">ABC transporter permease</fullName>
    </submittedName>
</protein>
<dbReference type="InterPro" id="IPR050250">
    <property type="entry name" value="Macrolide_Exporter_MacB"/>
</dbReference>
<dbReference type="PANTHER" id="PTHR30572:SF4">
    <property type="entry name" value="ABC TRANSPORTER PERMEASE YTRF"/>
    <property type="match status" value="1"/>
</dbReference>
<dbReference type="InterPro" id="IPR025857">
    <property type="entry name" value="MacB_PCD"/>
</dbReference>
<dbReference type="InterPro" id="IPR003838">
    <property type="entry name" value="ABC3_permease_C"/>
</dbReference>
<comment type="similarity">
    <text evidence="6">Belongs to the ABC-4 integral membrane protein family.</text>
</comment>
<feature type="transmembrane region" description="Helical" evidence="7">
    <location>
        <begin position="24"/>
        <end position="47"/>
    </location>
</feature>
<evidence type="ECO:0000256" key="2">
    <source>
        <dbReference type="ARBA" id="ARBA00022475"/>
    </source>
</evidence>
<dbReference type="Proteomes" id="UP000677117">
    <property type="component" value="Chromosome"/>
</dbReference>
<feature type="transmembrane region" description="Helical" evidence="7">
    <location>
        <begin position="365"/>
        <end position="387"/>
    </location>
</feature>
<comment type="subcellular location">
    <subcellularLocation>
        <location evidence="1">Cell membrane</location>
        <topology evidence="1">Multi-pass membrane protein</topology>
    </subcellularLocation>
</comment>
<dbReference type="GO" id="GO:0005886">
    <property type="term" value="C:plasma membrane"/>
    <property type="evidence" value="ECO:0007669"/>
    <property type="project" value="UniProtKB-SubCell"/>
</dbReference>
<evidence type="ECO:0000256" key="4">
    <source>
        <dbReference type="ARBA" id="ARBA00022989"/>
    </source>
</evidence>
<evidence type="ECO:0000256" key="5">
    <source>
        <dbReference type="ARBA" id="ARBA00023136"/>
    </source>
</evidence>
<organism evidence="10 11">
    <name type="scientific">Candidatus Minimicrobia vallesae</name>
    <dbReference type="NCBI Taxonomy" id="2841264"/>
    <lineage>
        <taxon>Bacteria</taxon>
        <taxon>Candidatus Saccharimonadota</taxon>
        <taxon>Candidatus Saccharimonadota incertae sedis</taxon>
        <taxon>Candidatus Minimicrobia</taxon>
    </lineage>
</organism>
<dbReference type="Pfam" id="PF12704">
    <property type="entry name" value="MacB_PCD"/>
    <property type="match status" value="1"/>
</dbReference>
<keyword evidence="4 7" id="KW-1133">Transmembrane helix</keyword>
<dbReference type="KEGG" id="mvl:KOY49_00235"/>
<dbReference type="PANTHER" id="PTHR30572">
    <property type="entry name" value="MEMBRANE COMPONENT OF TRANSPORTER-RELATED"/>
    <property type="match status" value="1"/>
</dbReference>
<feature type="domain" description="MacB-like periplasmic core" evidence="9">
    <location>
        <begin position="23"/>
        <end position="245"/>
    </location>
</feature>
<keyword evidence="3 7" id="KW-0812">Transmembrane</keyword>
<evidence type="ECO:0000259" key="8">
    <source>
        <dbReference type="Pfam" id="PF02687"/>
    </source>
</evidence>
<dbReference type="AlphaFoldDB" id="A0A8F1M9U6"/>
<dbReference type="GO" id="GO:0022857">
    <property type="term" value="F:transmembrane transporter activity"/>
    <property type="evidence" value="ECO:0007669"/>
    <property type="project" value="TreeGrafter"/>
</dbReference>
<proteinExistence type="inferred from homology"/>
<sequence>MKILVKNHFENATQALRANRGRTFLTIVGVAIGIASITMVLSLTGGFNHLFGDNSNQSSTPVAIVKSGNQKAVPNLLTESDNTTTVNTLTETDARDIGKIANTKAAPIAFLHAELRAREGKVDIQNAALIGSTESLKDVANLQIATGQFINDIGGVVVGQQLSVDLFGTERSIGNVIYIRNQPLTVVGVLKNIENQASYLDVNFNNAAIIPLSVIKKFTQGTPQIQQIIVTTKDHKNLNSVIKSADDILKKNHDSDKNYRIVSGEEINEKKSNVARFLSIILTVIGIISLLIGGIGVMNVMLVNVAERQREVGVRRAVGATGWDIINQFLIEAAIIGFLGGILGYGLGLAGAYIASLYLPLTPYIYWQTAVLSIGLSIIIGVISGVYPAARATRRDPIESLRY</sequence>
<evidence type="ECO:0000313" key="10">
    <source>
        <dbReference type="EMBL" id="QWQ31462.1"/>
    </source>
</evidence>
<evidence type="ECO:0000256" key="1">
    <source>
        <dbReference type="ARBA" id="ARBA00004651"/>
    </source>
</evidence>
<keyword evidence="5 7" id="KW-0472">Membrane</keyword>
<dbReference type="Pfam" id="PF02687">
    <property type="entry name" value="FtsX"/>
    <property type="match status" value="1"/>
</dbReference>